<evidence type="ECO:0008006" key="5">
    <source>
        <dbReference type="Google" id="ProtNLM"/>
    </source>
</evidence>
<evidence type="ECO:0000313" key="4">
    <source>
        <dbReference type="Proteomes" id="UP000014540"/>
    </source>
</evidence>
<accession>S3W1E5</accession>
<evidence type="ECO:0000313" key="3">
    <source>
        <dbReference type="EMBL" id="EPG74117.1"/>
    </source>
</evidence>
<dbReference type="Proteomes" id="UP000014540">
    <property type="component" value="Unassembled WGS sequence"/>
</dbReference>
<organism evidence="3 4">
    <name type="scientific">Leptospira fainei serovar Hurstbridge str. BUT 6</name>
    <dbReference type="NCBI Taxonomy" id="1193011"/>
    <lineage>
        <taxon>Bacteria</taxon>
        <taxon>Pseudomonadati</taxon>
        <taxon>Spirochaetota</taxon>
        <taxon>Spirochaetia</taxon>
        <taxon>Leptospirales</taxon>
        <taxon>Leptospiraceae</taxon>
        <taxon>Leptospira</taxon>
    </lineage>
</organism>
<feature type="region of interest" description="Disordered" evidence="1">
    <location>
        <begin position="92"/>
        <end position="116"/>
    </location>
</feature>
<keyword evidence="2" id="KW-0472">Membrane</keyword>
<dbReference type="STRING" id="1193011.LEP1GSC058_4064"/>
<feature type="transmembrane region" description="Helical" evidence="2">
    <location>
        <begin position="21"/>
        <end position="38"/>
    </location>
</feature>
<keyword evidence="2" id="KW-1133">Transmembrane helix</keyword>
<keyword evidence="4" id="KW-1185">Reference proteome</keyword>
<keyword evidence="2" id="KW-0812">Transmembrane</keyword>
<dbReference type="RefSeq" id="WP_016550576.1">
    <property type="nucleotide sequence ID" value="NZ_AKWZ02000010.1"/>
</dbReference>
<dbReference type="EMBL" id="AKWZ02000010">
    <property type="protein sequence ID" value="EPG74117.1"/>
    <property type="molecule type" value="Genomic_DNA"/>
</dbReference>
<dbReference type="AlphaFoldDB" id="S3W1E5"/>
<feature type="region of interest" description="Disordered" evidence="1">
    <location>
        <begin position="41"/>
        <end position="65"/>
    </location>
</feature>
<dbReference type="Gene3D" id="2.40.160.10">
    <property type="entry name" value="Porin"/>
    <property type="match status" value="1"/>
</dbReference>
<sequence>MKKRRNGEILLRPIQDSLCRLLLLGIYMICVSASFAQGTSEKTQPQPTVQPAPAQPAAQEQKEKPAEEFMIYEDSEGQLYTKPAPGRVPSKLNKGINKHDPKFNPYPNHLTSRPAEPQKEKLTITGRIQFRGVSAQEGSNFSNGHSDFGSVDWNFRRLRVGFQYQGASWWGAILNIRGENMLNNPQLNSSTNAAGQVTSVSLKDSRGFIQEAAVFFNLPFMGARVSLGQIPTQFQREYLMSSANFIALERSYTTQAYPQFDDGVGIQLSPLKDIFDGKYEKHLTVNLMVGNGKGAGGDFGNGRRQDLTYTFDGNQPLITSPTYYGRVQWNVFGGLIKPNGANVGWQEGEEIFQREAKLSIGAARMQTRNAAFSSSPGSTLAVDGAVPRGYGNVTMLTTQSTPDCGTNGNFNVQNNQTTPGRCRLDLVGNTFDYTFTWKGIYLSGAYTRFSGGASNNMIGWQQTVGYNIAITDKFWLMPVFRYDYMQGDFNRNGHMDPSDYRKYYWVGLDFFGDKHLFKAQLFYQLPVLELGVNPNNGNATAINNQTVYFQLQGTFWTGVTSPDYLDTRLE</sequence>
<dbReference type="InterPro" id="IPR023614">
    <property type="entry name" value="Porin_dom_sf"/>
</dbReference>
<reference evidence="3" key="1">
    <citation type="submission" date="2013-04" db="EMBL/GenBank/DDBJ databases">
        <authorList>
            <person name="Harkins D.M."/>
            <person name="Durkin A.S."/>
            <person name="Selengut J.D."/>
            <person name="Sanka R."/>
            <person name="DePew J."/>
            <person name="Purushe J."/>
            <person name="Ahmed A."/>
            <person name="van der Linden H."/>
            <person name="Goris M.G.A."/>
            <person name="Hartskeerl R.A."/>
            <person name="Vinetz J.M."/>
            <person name="Sutton G.G."/>
            <person name="Nelson W.C."/>
            <person name="Fouts D.E."/>
        </authorList>
    </citation>
    <scope>NUCLEOTIDE SEQUENCE [LARGE SCALE GENOMIC DNA]</scope>
    <source>
        <strain evidence="3">BUT 6</strain>
    </source>
</reference>
<comment type="caution">
    <text evidence="3">The sequence shown here is derived from an EMBL/GenBank/DDBJ whole genome shotgun (WGS) entry which is preliminary data.</text>
</comment>
<evidence type="ECO:0000256" key="2">
    <source>
        <dbReference type="SAM" id="Phobius"/>
    </source>
</evidence>
<protein>
    <recommendedName>
        <fullName evidence="5">Phosphate-selective porin O and P</fullName>
    </recommendedName>
</protein>
<evidence type="ECO:0000256" key="1">
    <source>
        <dbReference type="SAM" id="MobiDB-lite"/>
    </source>
</evidence>
<name>S3W1E5_9LEPT</name>
<gene>
    <name evidence="3" type="ORF">LEP1GSC058_4064</name>
</gene>
<proteinExistence type="predicted"/>